<feature type="compositionally biased region" description="Low complexity" evidence="3">
    <location>
        <begin position="246"/>
        <end position="279"/>
    </location>
</feature>
<evidence type="ECO:0000256" key="3">
    <source>
        <dbReference type="SAM" id="MobiDB-lite"/>
    </source>
</evidence>
<dbReference type="PROSITE" id="PS50177">
    <property type="entry name" value="NTF2_DOMAIN"/>
    <property type="match status" value="1"/>
</dbReference>
<evidence type="ECO:0008006" key="7">
    <source>
        <dbReference type="Google" id="ProtNLM"/>
    </source>
</evidence>
<sequence length="482" mass="50100">MPPKKGHPSPRQVAQSFVKQYYDMYMKQPKDLFRFYKEESHFLHSAGNQERKSITGIEEIKAAIASGYSSNVAGQVQVDLECGSVDAQPSKDGGVILIVTGAMTSKEDKHSRMFVQNFYLAPQETEQASYFVLNDAFRYLDISPSIMDAAMGGTTSSKTSKTATFGADGAGTKAWKGAANVYPSRDEPAVPVETAVTTPNADPTSLPVQESVSSPVVDAEVKEGLPVPPTPDSSAAKGKPSKRQGANSDASKSNSSAAAPATTQPSSQPAPSSAQASKQGKMKTWAQLVTTPTAQQAATPKPAKAPEAAPPSKGSSSEVQPGTNGFEAPSGGGRPASGGGGSTTAAPTGPNQQPDKPATAIYIKGPGVKPETSKEQIKSVFEEYGEIKTITLHAERGFAFIDYTSASSYTKAIQAGEVLIKGQPVHVEPRQSKFAGSAMRGGKGRGSRGGRGVRSGDYAGRGGVGGLGGGRNSGRGARRQQA</sequence>
<feature type="compositionally biased region" description="Low complexity" evidence="3">
    <location>
        <begin position="290"/>
        <end position="311"/>
    </location>
</feature>
<dbReference type="InterPro" id="IPR002075">
    <property type="entry name" value="NTF2_dom"/>
</dbReference>
<feature type="region of interest" description="Disordered" evidence="3">
    <location>
        <begin position="431"/>
        <end position="482"/>
    </location>
</feature>
<evidence type="ECO:0000256" key="2">
    <source>
        <dbReference type="PROSITE-ProRule" id="PRU00176"/>
    </source>
</evidence>
<dbReference type="GO" id="GO:0003729">
    <property type="term" value="F:mRNA binding"/>
    <property type="evidence" value="ECO:0007669"/>
    <property type="project" value="TreeGrafter"/>
</dbReference>
<dbReference type="SUPFAM" id="SSF54928">
    <property type="entry name" value="RNA-binding domain, RBD"/>
    <property type="match status" value="1"/>
</dbReference>
<dbReference type="InterPro" id="IPR000504">
    <property type="entry name" value="RRM_dom"/>
</dbReference>
<dbReference type="PROSITE" id="PS50102">
    <property type="entry name" value="RRM"/>
    <property type="match status" value="1"/>
</dbReference>
<feature type="domain" description="RRM" evidence="4">
    <location>
        <begin position="359"/>
        <end position="432"/>
    </location>
</feature>
<evidence type="ECO:0000259" key="5">
    <source>
        <dbReference type="PROSITE" id="PS50177"/>
    </source>
</evidence>
<dbReference type="CDD" id="cd00780">
    <property type="entry name" value="NTF2"/>
    <property type="match status" value="1"/>
</dbReference>
<dbReference type="SMART" id="SM00360">
    <property type="entry name" value="RRM"/>
    <property type="match status" value="1"/>
</dbReference>
<gene>
    <name evidence="6" type="ORF">DSPE1174_LOCUS23445</name>
</gene>
<dbReference type="InterPro" id="IPR039539">
    <property type="entry name" value="Ras_GTPase_bind_prot"/>
</dbReference>
<dbReference type="Pfam" id="PF00076">
    <property type="entry name" value="RRM_1"/>
    <property type="match status" value="1"/>
</dbReference>
<organism evidence="6">
    <name type="scientific">Octactis speculum</name>
    <dbReference type="NCBI Taxonomy" id="3111310"/>
    <lineage>
        <taxon>Eukaryota</taxon>
        <taxon>Sar</taxon>
        <taxon>Stramenopiles</taxon>
        <taxon>Ochrophyta</taxon>
        <taxon>Dictyochophyceae</taxon>
        <taxon>Dictyochales</taxon>
        <taxon>Dictyochaceae</taxon>
        <taxon>Octactis</taxon>
    </lineage>
</organism>
<evidence type="ECO:0000259" key="4">
    <source>
        <dbReference type="PROSITE" id="PS50102"/>
    </source>
</evidence>
<feature type="compositionally biased region" description="Polar residues" evidence="3">
    <location>
        <begin position="195"/>
        <end position="214"/>
    </location>
</feature>
<dbReference type="PANTHER" id="PTHR10693">
    <property type="entry name" value="RAS GTPASE-ACTIVATING PROTEIN-BINDING PROTEIN"/>
    <property type="match status" value="1"/>
</dbReference>
<feature type="compositionally biased region" description="Polar residues" evidence="3">
    <location>
        <begin position="313"/>
        <end position="323"/>
    </location>
</feature>
<protein>
    <recommendedName>
        <fullName evidence="7">NTF2 domain-containing protein</fullName>
    </recommendedName>
</protein>
<feature type="compositionally biased region" description="Gly residues" evidence="3">
    <location>
        <begin position="330"/>
        <end position="342"/>
    </location>
</feature>
<dbReference type="InterPro" id="IPR035979">
    <property type="entry name" value="RBD_domain_sf"/>
</dbReference>
<dbReference type="CDD" id="cd00590">
    <property type="entry name" value="RRM_SF"/>
    <property type="match status" value="1"/>
</dbReference>
<dbReference type="Gene3D" id="3.10.450.50">
    <property type="match status" value="1"/>
</dbReference>
<dbReference type="PANTHER" id="PTHR10693:SF20">
    <property type="entry name" value="AT27578P"/>
    <property type="match status" value="1"/>
</dbReference>
<feature type="region of interest" description="Disordered" evidence="3">
    <location>
        <begin position="195"/>
        <end position="374"/>
    </location>
</feature>
<accession>A0A7S2DLV2</accession>
<name>A0A7S2DLV2_9STRA</name>
<dbReference type="EMBL" id="HBGS01045381">
    <property type="protein sequence ID" value="CAD9457783.1"/>
    <property type="molecule type" value="Transcribed_RNA"/>
</dbReference>
<dbReference type="InterPro" id="IPR018222">
    <property type="entry name" value="Nuclear_transport_factor_2_euk"/>
</dbReference>
<dbReference type="SUPFAM" id="SSF54427">
    <property type="entry name" value="NTF2-like"/>
    <property type="match status" value="1"/>
</dbReference>
<dbReference type="Pfam" id="PF02136">
    <property type="entry name" value="NTF2"/>
    <property type="match status" value="1"/>
</dbReference>
<keyword evidence="1 2" id="KW-0694">RNA-binding</keyword>
<dbReference type="GO" id="GO:0005829">
    <property type="term" value="C:cytosol"/>
    <property type="evidence" value="ECO:0007669"/>
    <property type="project" value="TreeGrafter"/>
</dbReference>
<dbReference type="Gene3D" id="3.30.70.330">
    <property type="match status" value="1"/>
</dbReference>
<evidence type="ECO:0000313" key="6">
    <source>
        <dbReference type="EMBL" id="CAD9457783.1"/>
    </source>
</evidence>
<feature type="domain" description="NTF2" evidence="5">
    <location>
        <begin position="13"/>
        <end position="139"/>
    </location>
</feature>
<feature type="compositionally biased region" description="Gly residues" evidence="3">
    <location>
        <begin position="449"/>
        <end position="473"/>
    </location>
</feature>
<dbReference type="GO" id="GO:1990904">
    <property type="term" value="C:ribonucleoprotein complex"/>
    <property type="evidence" value="ECO:0007669"/>
    <property type="project" value="TreeGrafter"/>
</dbReference>
<dbReference type="InterPro" id="IPR032710">
    <property type="entry name" value="NTF2-like_dom_sf"/>
</dbReference>
<evidence type="ECO:0000256" key="1">
    <source>
        <dbReference type="ARBA" id="ARBA00022884"/>
    </source>
</evidence>
<proteinExistence type="predicted"/>
<dbReference type="AlphaFoldDB" id="A0A7S2DLV2"/>
<dbReference type="InterPro" id="IPR012677">
    <property type="entry name" value="Nucleotide-bd_a/b_plait_sf"/>
</dbReference>
<reference evidence="6" key="1">
    <citation type="submission" date="2021-01" db="EMBL/GenBank/DDBJ databases">
        <authorList>
            <person name="Corre E."/>
            <person name="Pelletier E."/>
            <person name="Niang G."/>
            <person name="Scheremetjew M."/>
            <person name="Finn R."/>
            <person name="Kale V."/>
            <person name="Holt S."/>
            <person name="Cochrane G."/>
            <person name="Meng A."/>
            <person name="Brown T."/>
            <person name="Cohen L."/>
        </authorList>
    </citation>
    <scope>NUCLEOTIDE SEQUENCE</scope>
    <source>
        <strain evidence="6">CCMP1381</strain>
    </source>
</reference>